<keyword evidence="5 6" id="KW-0472">Membrane</keyword>
<keyword evidence="10" id="KW-1185">Reference proteome</keyword>
<dbReference type="AlphaFoldDB" id="A0A443S6K7"/>
<feature type="signal peptide" evidence="7">
    <location>
        <begin position="1"/>
        <end position="25"/>
    </location>
</feature>
<feature type="non-terminal residue" evidence="9">
    <location>
        <position position="1"/>
    </location>
</feature>
<feature type="non-terminal residue" evidence="9">
    <location>
        <position position="910"/>
    </location>
</feature>
<evidence type="ECO:0000256" key="5">
    <source>
        <dbReference type="ARBA" id="ARBA00023136"/>
    </source>
</evidence>
<reference evidence="9 10" key="1">
    <citation type="journal article" date="2018" name="Gigascience">
        <title>Genomes of trombidid mites reveal novel predicted allergens and laterally-transferred genes associated with secondary metabolism.</title>
        <authorList>
            <person name="Dong X."/>
            <person name="Chaisiri K."/>
            <person name="Xia D."/>
            <person name="Armstrong S.D."/>
            <person name="Fang Y."/>
            <person name="Donnelly M.J."/>
            <person name="Kadowaki T."/>
            <person name="McGarry J.W."/>
            <person name="Darby A.C."/>
            <person name="Makepeace B.L."/>
        </authorList>
    </citation>
    <scope>NUCLEOTIDE SEQUENCE [LARGE SCALE GENOMIC DNA]</scope>
    <source>
        <strain evidence="9">UoL-UT</strain>
    </source>
</reference>
<name>A0A443S6K7_9ACAR</name>
<keyword evidence="4 6" id="KW-1133">Transmembrane helix</keyword>
<dbReference type="Proteomes" id="UP000288716">
    <property type="component" value="Unassembled WGS sequence"/>
</dbReference>
<feature type="transmembrane region" description="Helical" evidence="6">
    <location>
        <begin position="85"/>
        <end position="106"/>
    </location>
</feature>
<accession>A0A443S6K7</accession>
<dbReference type="VEuPathDB" id="VectorBase:LDEU008916"/>
<sequence length="910" mass="105903">DYDVVFSVFCGFLVFFAYHLSRSSSDPTVYWNLVVKYVFKRKDKVKKDNEYKVEETNDLNQEKEYIDPLPEKLEKTLLSRLENDIILSVLITIFVFAIHVSTIFTLQPYVEKFLQIFAVCWGLLLHYFLTNFRKELPWLCFAQPTLKSKEYDMFEVKGQAKLMWFERVQAWMWLIERNFIYPLCHHNRHSCHFESIRFGTLMVVVCTFKCIRSSFNDSSHNHLILLFTYLFFKHDFAFIKEPFLINFFMTTIAYHKFYEFLLKIRFVITYVAPWQITWGSAFHAFAQPFNVPHSGLLFVQAAISSLFSSPLQPLLGSAIFLMSYVRPVKFWERDYNTKRVDNSNTRLINQLERNQLGNDDNNLNSIFYEHLTRSLQHSLYGDVFLGRWGPVSQGDCFVLASDNLNCLLHVIELGNGLLTFQVRGLEFRGTYCQQREVEAISEGVNEDEACCCCEPGHLPGMLSLNAAFNQRWLAWEVTNTKYVLEGYSISDNSALSMLQPYDLRKALITYYVKSVIYFTVINKRLDRWCKLAESMDKNFIDLDITFNVSVDEDYDFRVSGITKSKNEKDLVVTLCFYLSLLARRALSAASHHNSFNSVEFLLYGLHSLFKGDFRVTSPRDEWVFQDINLLNLVIAPSVRMAVKLHQDHFMSTDEYDDDSLLYSAITTYREEYVISHEADPVWRNAVLSNVPSLLALRHVFDDGTDQYKIIMLNKRYLSFRVIKVNRECVRGLWAGQQQELVYLRNRNPERGSIQNAKQALRNIINSSCDQPIGYPIYVSPLTTSFAETNDQLAQVIGKPLSFGMFKRFFARIWNRLRTRCGEGCSSGGTGIQEDTQEEFVMRSMIHRRDSGNEYETPQLLQSKSKAMRHPSLTYQHLQLNKDLTITSSTLVNLSAFRPLETEQRDAVVVL</sequence>
<comment type="subcellular location">
    <subcellularLocation>
        <location evidence="1 6">Membrane</location>
        <topology evidence="1 6">Multi-pass membrane protein</topology>
    </subcellularLocation>
</comment>
<comment type="caution">
    <text evidence="6">Lacks conserved residue(s) required for the propagation of feature annotation.</text>
</comment>
<dbReference type="PANTHER" id="PTHR12372:SF7">
    <property type="entry name" value="PROTEIN PECANEX"/>
    <property type="match status" value="1"/>
</dbReference>
<dbReference type="GO" id="GO:0016020">
    <property type="term" value="C:membrane"/>
    <property type="evidence" value="ECO:0007669"/>
    <property type="project" value="UniProtKB-SubCell"/>
</dbReference>
<organism evidence="9 10">
    <name type="scientific">Leptotrombidium deliense</name>
    <dbReference type="NCBI Taxonomy" id="299467"/>
    <lineage>
        <taxon>Eukaryota</taxon>
        <taxon>Metazoa</taxon>
        <taxon>Ecdysozoa</taxon>
        <taxon>Arthropoda</taxon>
        <taxon>Chelicerata</taxon>
        <taxon>Arachnida</taxon>
        <taxon>Acari</taxon>
        <taxon>Acariformes</taxon>
        <taxon>Trombidiformes</taxon>
        <taxon>Prostigmata</taxon>
        <taxon>Anystina</taxon>
        <taxon>Parasitengona</taxon>
        <taxon>Trombiculoidea</taxon>
        <taxon>Trombiculidae</taxon>
        <taxon>Leptotrombidium</taxon>
    </lineage>
</organism>
<evidence type="ECO:0000256" key="6">
    <source>
        <dbReference type="RuleBase" id="RU367089"/>
    </source>
</evidence>
<evidence type="ECO:0000313" key="9">
    <source>
        <dbReference type="EMBL" id="RWS23124.1"/>
    </source>
</evidence>
<dbReference type="InterPro" id="IPR007735">
    <property type="entry name" value="Pecanex_C"/>
</dbReference>
<evidence type="ECO:0000256" key="3">
    <source>
        <dbReference type="ARBA" id="ARBA00022692"/>
    </source>
</evidence>
<comment type="similarity">
    <text evidence="2 6">Belongs to the pecanex family.</text>
</comment>
<feature type="domain" description="Pecanex C-terminal" evidence="8">
    <location>
        <begin position="566"/>
        <end position="791"/>
    </location>
</feature>
<keyword evidence="3 6" id="KW-0812">Transmembrane</keyword>
<evidence type="ECO:0000256" key="2">
    <source>
        <dbReference type="ARBA" id="ARBA00010170"/>
    </source>
</evidence>
<gene>
    <name evidence="9" type="ORF">B4U80_01104</name>
</gene>
<evidence type="ECO:0000256" key="1">
    <source>
        <dbReference type="ARBA" id="ARBA00004141"/>
    </source>
</evidence>
<dbReference type="InterPro" id="IPR039797">
    <property type="entry name" value="Pecanex"/>
</dbReference>
<dbReference type="Pfam" id="PF05041">
    <property type="entry name" value="Pecanex_C"/>
    <property type="match status" value="1"/>
</dbReference>
<evidence type="ECO:0000256" key="7">
    <source>
        <dbReference type="SAM" id="SignalP"/>
    </source>
</evidence>
<protein>
    <recommendedName>
        <fullName evidence="6">Pecanex-like protein</fullName>
    </recommendedName>
</protein>
<dbReference type="GO" id="GO:0005783">
    <property type="term" value="C:endoplasmic reticulum"/>
    <property type="evidence" value="ECO:0007669"/>
    <property type="project" value="TreeGrafter"/>
</dbReference>
<proteinExistence type="inferred from homology"/>
<dbReference type="EMBL" id="NCKV01007076">
    <property type="protein sequence ID" value="RWS23124.1"/>
    <property type="molecule type" value="Genomic_DNA"/>
</dbReference>
<keyword evidence="7" id="KW-0732">Signal</keyword>
<feature type="chain" id="PRO_5019096885" description="Pecanex-like protein" evidence="7">
    <location>
        <begin position="26"/>
        <end position="910"/>
    </location>
</feature>
<comment type="caution">
    <text evidence="9">The sequence shown here is derived from an EMBL/GenBank/DDBJ whole genome shotgun (WGS) entry which is preliminary data.</text>
</comment>
<evidence type="ECO:0000259" key="8">
    <source>
        <dbReference type="Pfam" id="PF05041"/>
    </source>
</evidence>
<dbReference type="PANTHER" id="PTHR12372">
    <property type="entry name" value="PECANEX"/>
    <property type="match status" value="1"/>
</dbReference>
<dbReference type="GO" id="GO:0007029">
    <property type="term" value="P:endoplasmic reticulum organization"/>
    <property type="evidence" value="ECO:0007669"/>
    <property type="project" value="TreeGrafter"/>
</dbReference>
<evidence type="ECO:0000256" key="4">
    <source>
        <dbReference type="ARBA" id="ARBA00022989"/>
    </source>
</evidence>
<dbReference type="OrthoDB" id="10037631at2759"/>
<evidence type="ECO:0000313" key="10">
    <source>
        <dbReference type="Proteomes" id="UP000288716"/>
    </source>
</evidence>